<dbReference type="SUPFAM" id="SSF101690">
    <property type="entry name" value="PAZ domain"/>
    <property type="match status" value="1"/>
</dbReference>
<evidence type="ECO:0000259" key="13">
    <source>
        <dbReference type="SMART" id="SM01163"/>
    </source>
</evidence>
<dbReference type="SMART" id="SM01163">
    <property type="entry name" value="DUF1785"/>
    <property type="match status" value="1"/>
</dbReference>
<dbReference type="GO" id="GO:0003723">
    <property type="term" value="F:RNA binding"/>
    <property type="evidence" value="ECO:0007669"/>
    <property type="project" value="UniProtKB-KW"/>
</dbReference>
<gene>
    <name evidence="14" type="primary">PIWIL2</name>
    <name evidence="14" type="ORF">BLAG_LOCUS8379</name>
</gene>
<proteinExistence type="inferred from homology"/>
<sequence>MLKLATSLYINTHKIQEYPPPGTMGQPVKVACNYIPVKSRLSGLYQYAVSFSPQIDSRNMRYGMLYDHKDVIGEVKAFDGAILYLPKKLPQSETEVEQDSVPPSCEKTAVAEDSVPPSCEKTAVAEDSVPPSHEKTAVAEDSVPPSHEKTEVAEESVPTAEEIKQVTVVESTRKTDGAPIKIRITLTKELAPDDRQCLTVYNIIFKNVMRALELKRVGRNYYDPLHPIAITQHKMEVWPGYITAIQAYDGGLMLNTDISHKVLRTETVLDMMQSIYQRSAGRGFQEQCTKQLVGEVVLTRYNNKTYRIDDIAWDKNPTNCFTFHTGEQVSFIDYYKKAYNINIADDSQPLIINRPKKRATDADPNEVLCLIPELCWLTGLTDNMRQDFRVMKDIAVHTRVTPMQRDMAMRKFVKNVESNPSAKSEMAKWGLYLDTDLLRTDARQLPLEKIILQKRSFQSNMEADFGREVTREPVLVPVDLKCWMVLFFARDENKANDFITMMKKVCPALGIRVNNPQQFRLENDRTETYLRIIRENLQPQVQMVVCIFPTPRDDRYSAIKKLCCVDSPVPSQVINAKTIGSQQKLRSVTQKIALQINAKLGGELWALEIPLKNIMVVGIDVYHEIKKGVRSVGGFVASTNRNLTRWYSRTCFQMPGQELIDGLKLCLTSALKKYHEVNHSLPDRIFIFRDGVGDGQLNTVAGYEVEQMRECAAYFGGQDYNPKLAVVIVQKRINTRIFAEYNPGQLENPRPGTILDHTVTRREWYDFFLVSQHVRQGTVSPTHYIVVADDTGLKPDHMQRLSYKLTHLYYNWPGTVRVPAPCQYAHKLAYLVGQSIHKDPSLELADRLFFL</sequence>
<feature type="domain" description="PAZ" evidence="11">
    <location>
        <begin position="266"/>
        <end position="403"/>
    </location>
</feature>
<evidence type="ECO:0000256" key="1">
    <source>
        <dbReference type="ARBA" id="ARBA00004496"/>
    </source>
</evidence>
<dbReference type="InterPro" id="IPR012337">
    <property type="entry name" value="RNaseH-like_sf"/>
</dbReference>
<evidence type="ECO:0000256" key="10">
    <source>
        <dbReference type="SAM" id="MobiDB-lite"/>
    </source>
</evidence>
<dbReference type="CDD" id="cd04658">
    <property type="entry name" value="Piwi_piwi-like_Euk"/>
    <property type="match status" value="1"/>
</dbReference>
<keyword evidence="7" id="KW-0943">RNA-mediated gene silencing</keyword>
<comment type="subcellular location">
    <subcellularLocation>
        <location evidence="1">Cytoplasm</location>
    </subcellularLocation>
</comment>
<dbReference type="InterPro" id="IPR036085">
    <property type="entry name" value="PAZ_dom_sf"/>
</dbReference>
<keyword evidence="4" id="KW-0221">Differentiation</keyword>
<dbReference type="FunFam" id="2.170.260.10:FF:000003">
    <property type="entry name" value="Piwi-like RNA-mediated gene silencing 2"/>
    <property type="match status" value="1"/>
</dbReference>
<keyword evidence="6" id="KW-0694">RNA-binding</keyword>
<evidence type="ECO:0000256" key="9">
    <source>
        <dbReference type="ARBA" id="ARBA00038291"/>
    </source>
</evidence>
<keyword evidence="5" id="KW-0810">Translation regulation</keyword>
<evidence type="ECO:0000313" key="14">
    <source>
        <dbReference type="EMBL" id="CAH1246326.1"/>
    </source>
</evidence>
<name>A0A8J9Z371_BRALA</name>
<dbReference type="Proteomes" id="UP000838412">
    <property type="component" value="Chromosome 15"/>
</dbReference>
<dbReference type="Pfam" id="PF02171">
    <property type="entry name" value="Piwi"/>
    <property type="match status" value="1"/>
</dbReference>
<evidence type="ECO:0000259" key="11">
    <source>
        <dbReference type="SMART" id="SM00949"/>
    </source>
</evidence>
<feature type="domain" description="Argonaute linker 1" evidence="13">
    <location>
        <begin position="215"/>
        <end position="266"/>
    </location>
</feature>
<dbReference type="InterPro" id="IPR036397">
    <property type="entry name" value="RNaseH_sf"/>
</dbReference>
<evidence type="ECO:0000256" key="4">
    <source>
        <dbReference type="ARBA" id="ARBA00022782"/>
    </source>
</evidence>
<dbReference type="SMART" id="SM00950">
    <property type="entry name" value="Piwi"/>
    <property type="match status" value="1"/>
</dbReference>
<dbReference type="PANTHER" id="PTHR22891">
    <property type="entry name" value="EUKARYOTIC TRANSLATION INITIATION FACTOR 2C"/>
    <property type="match status" value="1"/>
</dbReference>
<keyword evidence="15" id="KW-1185">Reference proteome</keyword>
<evidence type="ECO:0000259" key="12">
    <source>
        <dbReference type="SMART" id="SM00950"/>
    </source>
</evidence>
<evidence type="ECO:0000256" key="7">
    <source>
        <dbReference type="ARBA" id="ARBA00023158"/>
    </source>
</evidence>
<dbReference type="InterPro" id="IPR003100">
    <property type="entry name" value="PAZ_dom"/>
</dbReference>
<dbReference type="SMART" id="SM00949">
    <property type="entry name" value="PAZ"/>
    <property type="match status" value="1"/>
</dbReference>
<dbReference type="Pfam" id="PF02170">
    <property type="entry name" value="PAZ"/>
    <property type="match status" value="1"/>
</dbReference>
<evidence type="ECO:0000256" key="6">
    <source>
        <dbReference type="ARBA" id="ARBA00022884"/>
    </source>
</evidence>
<dbReference type="GO" id="GO:0051321">
    <property type="term" value="P:meiotic cell cycle"/>
    <property type="evidence" value="ECO:0007669"/>
    <property type="project" value="UniProtKB-KW"/>
</dbReference>
<dbReference type="Gene3D" id="3.40.50.2300">
    <property type="match status" value="1"/>
</dbReference>
<comment type="similarity">
    <text evidence="9">Belongs to the argonaute family. Piwi subfamily.</text>
</comment>
<reference evidence="14" key="1">
    <citation type="submission" date="2022-01" db="EMBL/GenBank/DDBJ databases">
        <authorList>
            <person name="Braso-Vives M."/>
        </authorList>
    </citation>
    <scope>NUCLEOTIDE SEQUENCE</scope>
</reference>
<evidence type="ECO:0000256" key="2">
    <source>
        <dbReference type="ARBA" id="ARBA00022473"/>
    </source>
</evidence>
<organism evidence="14 15">
    <name type="scientific">Branchiostoma lanceolatum</name>
    <name type="common">Common lancelet</name>
    <name type="synonym">Amphioxus lanceolatum</name>
    <dbReference type="NCBI Taxonomy" id="7740"/>
    <lineage>
        <taxon>Eukaryota</taxon>
        <taxon>Metazoa</taxon>
        <taxon>Chordata</taxon>
        <taxon>Cephalochordata</taxon>
        <taxon>Leptocardii</taxon>
        <taxon>Amphioxiformes</taxon>
        <taxon>Branchiostomatidae</taxon>
        <taxon>Branchiostoma</taxon>
    </lineage>
</organism>
<keyword evidence="8" id="KW-0469">Meiosis</keyword>
<feature type="region of interest" description="Disordered" evidence="10">
    <location>
        <begin position="92"/>
        <end position="157"/>
    </location>
</feature>
<dbReference type="InterPro" id="IPR003165">
    <property type="entry name" value="Piwi"/>
</dbReference>
<dbReference type="Pfam" id="PF23278">
    <property type="entry name" value="Piwi_N"/>
    <property type="match status" value="1"/>
</dbReference>
<accession>A0A8J9Z371</accession>
<dbReference type="Pfam" id="PF08699">
    <property type="entry name" value="ArgoL1"/>
    <property type="match status" value="1"/>
</dbReference>
<feature type="domain" description="Piwi" evidence="12">
    <location>
        <begin position="543"/>
        <end position="837"/>
    </location>
</feature>
<dbReference type="GO" id="GO:0031047">
    <property type="term" value="P:regulatory ncRNA-mediated gene silencing"/>
    <property type="evidence" value="ECO:0007669"/>
    <property type="project" value="UniProtKB-KW"/>
</dbReference>
<evidence type="ECO:0000256" key="8">
    <source>
        <dbReference type="ARBA" id="ARBA00023254"/>
    </source>
</evidence>
<protein>
    <submittedName>
        <fullName evidence="14">PIWIL2 protein</fullName>
    </submittedName>
</protein>
<dbReference type="Gene3D" id="3.30.420.10">
    <property type="entry name" value="Ribonuclease H-like superfamily/Ribonuclease H"/>
    <property type="match status" value="1"/>
</dbReference>
<dbReference type="GO" id="GO:0006417">
    <property type="term" value="P:regulation of translation"/>
    <property type="evidence" value="ECO:0007669"/>
    <property type="project" value="UniProtKB-KW"/>
</dbReference>
<dbReference type="SUPFAM" id="SSF53098">
    <property type="entry name" value="Ribonuclease H-like"/>
    <property type="match status" value="1"/>
</dbReference>
<dbReference type="GO" id="GO:0005737">
    <property type="term" value="C:cytoplasm"/>
    <property type="evidence" value="ECO:0007669"/>
    <property type="project" value="UniProtKB-SubCell"/>
</dbReference>
<keyword evidence="2" id="KW-0217">Developmental protein</keyword>
<dbReference type="FunFam" id="3.30.420.10:FF:000014">
    <property type="entry name" value="Piwi-like RNA-mediated gene silencing 1"/>
    <property type="match status" value="1"/>
</dbReference>
<dbReference type="GO" id="GO:0030154">
    <property type="term" value="P:cell differentiation"/>
    <property type="evidence" value="ECO:0007669"/>
    <property type="project" value="UniProtKB-KW"/>
</dbReference>
<dbReference type="AlphaFoldDB" id="A0A8J9Z371"/>
<keyword evidence="3" id="KW-0963">Cytoplasm</keyword>
<dbReference type="InterPro" id="IPR014811">
    <property type="entry name" value="ArgoL1"/>
</dbReference>
<evidence type="ECO:0000256" key="3">
    <source>
        <dbReference type="ARBA" id="ARBA00022490"/>
    </source>
</evidence>
<dbReference type="OrthoDB" id="10252740at2759"/>
<evidence type="ECO:0000313" key="15">
    <source>
        <dbReference type="Proteomes" id="UP000838412"/>
    </source>
</evidence>
<evidence type="ECO:0000256" key="5">
    <source>
        <dbReference type="ARBA" id="ARBA00022845"/>
    </source>
</evidence>
<dbReference type="CDD" id="cd02845">
    <property type="entry name" value="PAZ_piwi_like"/>
    <property type="match status" value="1"/>
</dbReference>
<dbReference type="Gene3D" id="2.170.260.10">
    <property type="entry name" value="paz domain"/>
    <property type="match status" value="1"/>
</dbReference>
<dbReference type="EMBL" id="OV696700">
    <property type="protein sequence ID" value="CAH1246326.1"/>
    <property type="molecule type" value="Genomic_DNA"/>
</dbReference>